<dbReference type="GO" id="GO:0004630">
    <property type="term" value="F:phospholipase D activity"/>
    <property type="evidence" value="ECO:0007669"/>
    <property type="project" value="UniProtKB-EC"/>
</dbReference>
<gene>
    <name evidence="8" type="ORF">GTO91_16835</name>
</gene>
<keyword evidence="6" id="KW-0443">Lipid metabolism</keyword>
<dbReference type="CDD" id="cd09132">
    <property type="entry name" value="PLDc_unchar4"/>
    <property type="match status" value="1"/>
</dbReference>
<dbReference type="GO" id="GO:0016042">
    <property type="term" value="P:lipid catabolic process"/>
    <property type="evidence" value="ECO:0007669"/>
    <property type="project" value="UniProtKB-KW"/>
</dbReference>
<dbReference type="PANTHER" id="PTHR43856:SF1">
    <property type="entry name" value="MITOCHONDRIAL CARDIOLIPIN HYDROLASE"/>
    <property type="match status" value="1"/>
</dbReference>
<comment type="catalytic activity">
    <reaction evidence="1">
        <text>a 1,2-diacyl-sn-glycero-3-phosphocholine + H2O = a 1,2-diacyl-sn-glycero-3-phosphate + choline + H(+)</text>
        <dbReference type="Rhea" id="RHEA:14445"/>
        <dbReference type="ChEBI" id="CHEBI:15354"/>
        <dbReference type="ChEBI" id="CHEBI:15377"/>
        <dbReference type="ChEBI" id="CHEBI:15378"/>
        <dbReference type="ChEBI" id="CHEBI:57643"/>
        <dbReference type="ChEBI" id="CHEBI:58608"/>
        <dbReference type="EC" id="3.1.4.4"/>
    </reaction>
</comment>
<comment type="similarity">
    <text evidence="2">Belongs to the phospholipase D family.</text>
</comment>
<organism evidence="8 9">
    <name type="scientific">Heliomicrobium undosum</name>
    <dbReference type="NCBI Taxonomy" id="121734"/>
    <lineage>
        <taxon>Bacteria</taxon>
        <taxon>Bacillati</taxon>
        <taxon>Bacillota</taxon>
        <taxon>Clostridia</taxon>
        <taxon>Eubacteriales</taxon>
        <taxon>Heliobacteriaceae</taxon>
        <taxon>Heliomicrobium</taxon>
    </lineage>
</organism>
<comment type="caution">
    <text evidence="8">The sequence shown here is derived from an EMBL/GenBank/DDBJ whole genome shotgun (WGS) entry which is preliminary data.</text>
</comment>
<evidence type="ECO:0000256" key="6">
    <source>
        <dbReference type="ARBA" id="ARBA00023098"/>
    </source>
</evidence>
<evidence type="ECO:0000313" key="9">
    <source>
        <dbReference type="Proteomes" id="UP000463470"/>
    </source>
</evidence>
<evidence type="ECO:0000256" key="4">
    <source>
        <dbReference type="ARBA" id="ARBA00022801"/>
    </source>
</evidence>
<dbReference type="GO" id="GO:0016891">
    <property type="term" value="F:RNA endonuclease activity producing 5'-phosphomonoesters, hydrolytic mechanism"/>
    <property type="evidence" value="ECO:0007669"/>
    <property type="project" value="TreeGrafter"/>
</dbReference>
<dbReference type="Gene3D" id="3.30.870.10">
    <property type="entry name" value="Endonuclease Chain A"/>
    <property type="match status" value="1"/>
</dbReference>
<evidence type="ECO:0000313" key="8">
    <source>
        <dbReference type="EMBL" id="MZP31368.1"/>
    </source>
</evidence>
<reference evidence="8 9" key="1">
    <citation type="submission" date="2020-01" db="EMBL/GenBank/DDBJ databases">
        <title>Whole-genome sequence of Heliobacterium undosum DSM 13378.</title>
        <authorList>
            <person name="Kyndt J.A."/>
            <person name="Meyer T.E."/>
        </authorList>
    </citation>
    <scope>NUCLEOTIDE SEQUENCE [LARGE SCALE GENOMIC DNA]</scope>
    <source>
        <strain evidence="8 9">DSM 13378</strain>
    </source>
</reference>
<accession>A0A845LCI2</accession>
<dbReference type="InterPro" id="IPR001736">
    <property type="entry name" value="PLipase_D/transphosphatidylase"/>
</dbReference>
<dbReference type="SUPFAM" id="SSF56024">
    <property type="entry name" value="Phospholipase D/nuclease"/>
    <property type="match status" value="1"/>
</dbReference>
<dbReference type="EMBL" id="WXEY01000035">
    <property type="protein sequence ID" value="MZP31368.1"/>
    <property type="molecule type" value="Genomic_DNA"/>
</dbReference>
<dbReference type="Proteomes" id="UP000463470">
    <property type="component" value="Unassembled WGS sequence"/>
</dbReference>
<dbReference type="GO" id="GO:0006793">
    <property type="term" value="P:phosphorus metabolic process"/>
    <property type="evidence" value="ECO:0007669"/>
    <property type="project" value="UniProtKB-ARBA"/>
</dbReference>
<dbReference type="EC" id="3.1.4.4" evidence="3"/>
<feature type="domain" description="PLD phosphodiesterase" evidence="7">
    <location>
        <begin position="196"/>
        <end position="223"/>
    </location>
</feature>
<evidence type="ECO:0000256" key="3">
    <source>
        <dbReference type="ARBA" id="ARBA00012027"/>
    </source>
</evidence>
<dbReference type="RefSeq" id="WP_161259884.1">
    <property type="nucleotide sequence ID" value="NZ_WXEY01000035.1"/>
</dbReference>
<keyword evidence="4" id="KW-0378">Hydrolase</keyword>
<evidence type="ECO:0000259" key="7">
    <source>
        <dbReference type="PROSITE" id="PS50035"/>
    </source>
</evidence>
<keyword evidence="9" id="KW-1185">Reference proteome</keyword>
<protein>
    <recommendedName>
        <fullName evidence="3">phospholipase D</fullName>
        <ecNumber evidence="3">3.1.4.4</ecNumber>
    </recommendedName>
</protein>
<keyword evidence="5" id="KW-0442">Lipid degradation</keyword>
<sequence length="263" mass="28980">MEGLSRRIAELADECGADIMERFAENLRSGAISQNSDPIEIMHLLRPAVVQPVRLSALLTEWRNCSPPPSLEALNMAVKTAVFMKELCSPRTVETDFVWTGPSAGGSERLVSTIPVIRSMIDEAQRQILVVGYNLTVEATSTKTIIGALARASKRGCRITVAFHDNSSNYRILSKAWPSDVPAPRMLIWCGNPDSPNASLHAKLVSVDRNQVLVTSANLTRHGMEHNIEFGVRIRGAKAAQVEDHFSLLERKGFLMPLKIKNP</sequence>
<dbReference type="AlphaFoldDB" id="A0A845LCI2"/>
<evidence type="ECO:0000256" key="1">
    <source>
        <dbReference type="ARBA" id="ARBA00000798"/>
    </source>
</evidence>
<name>A0A845LCI2_9FIRM</name>
<dbReference type="InterPro" id="IPR051406">
    <property type="entry name" value="PLD_domain"/>
</dbReference>
<dbReference type="OrthoDB" id="2456030at2"/>
<dbReference type="InterPro" id="IPR025202">
    <property type="entry name" value="PLD-like_dom"/>
</dbReference>
<dbReference type="Pfam" id="PF13091">
    <property type="entry name" value="PLDc_2"/>
    <property type="match status" value="1"/>
</dbReference>
<evidence type="ECO:0000256" key="2">
    <source>
        <dbReference type="ARBA" id="ARBA00008664"/>
    </source>
</evidence>
<dbReference type="PANTHER" id="PTHR43856">
    <property type="entry name" value="CARDIOLIPIN HYDROLASE"/>
    <property type="match status" value="1"/>
</dbReference>
<evidence type="ECO:0000256" key="5">
    <source>
        <dbReference type="ARBA" id="ARBA00022963"/>
    </source>
</evidence>
<proteinExistence type="inferred from homology"/>
<dbReference type="PROSITE" id="PS50035">
    <property type="entry name" value="PLD"/>
    <property type="match status" value="1"/>
</dbReference>